<dbReference type="InterPro" id="IPR017850">
    <property type="entry name" value="Alkaline_phosphatase_core_sf"/>
</dbReference>
<proteinExistence type="predicted"/>
<dbReference type="EMBL" id="CP036433">
    <property type="protein sequence ID" value="QDU97217.1"/>
    <property type="molecule type" value="Genomic_DNA"/>
</dbReference>
<evidence type="ECO:0008006" key="3">
    <source>
        <dbReference type="Google" id="ProtNLM"/>
    </source>
</evidence>
<dbReference type="Pfam" id="PF07394">
    <property type="entry name" value="DUF1501"/>
    <property type="match status" value="1"/>
</dbReference>
<keyword evidence="2" id="KW-1185">Reference proteome</keyword>
<dbReference type="InterPro" id="IPR010869">
    <property type="entry name" value="DUF1501"/>
</dbReference>
<accession>A0A518DZE2</accession>
<dbReference type="Proteomes" id="UP000317648">
    <property type="component" value="Chromosome"/>
</dbReference>
<name>A0A518DZE2_9BACT</name>
<dbReference type="PROSITE" id="PS51318">
    <property type="entry name" value="TAT"/>
    <property type="match status" value="1"/>
</dbReference>
<dbReference type="KEGG" id="lcre:Pla8534_50620"/>
<dbReference type="RefSeq" id="WP_145056003.1">
    <property type="nucleotide sequence ID" value="NZ_CP036433.1"/>
</dbReference>
<dbReference type="PANTHER" id="PTHR43737">
    <property type="entry name" value="BLL7424 PROTEIN"/>
    <property type="match status" value="1"/>
</dbReference>
<dbReference type="PANTHER" id="PTHR43737:SF1">
    <property type="entry name" value="DUF1501 DOMAIN-CONTAINING PROTEIN"/>
    <property type="match status" value="1"/>
</dbReference>
<dbReference type="AlphaFoldDB" id="A0A518DZE2"/>
<evidence type="ECO:0000313" key="1">
    <source>
        <dbReference type="EMBL" id="QDU97217.1"/>
    </source>
</evidence>
<organism evidence="1 2">
    <name type="scientific">Lignipirellula cremea</name>
    <dbReference type="NCBI Taxonomy" id="2528010"/>
    <lineage>
        <taxon>Bacteria</taxon>
        <taxon>Pseudomonadati</taxon>
        <taxon>Planctomycetota</taxon>
        <taxon>Planctomycetia</taxon>
        <taxon>Pirellulales</taxon>
        <taxon>Pirellulaceae</taxon>
        <taxon>Lignipirellula</taxon>
    </lineage>
</organism>
<sequence>MLSLYSDGRMGNCEGMSRRELLRIGALGLGGMTLPSLLAAQSPTAPYGALARDKAVVVLFLQGGPTQIETFDPKMTAPSEYRAMFGETPTALPGVTFGSHFPRLAKLADRLAVVRSFAHGMSSHTQASEHVISGGNLTNAAMGSVFSRVVGVSNPMSGIPSNTVLPPPAAGEQFKGLGAQTSRVTGIGALPAAYKAFDPSSGGEIVRNMELRLGEDRLDDRRNLLSQLDRIKRQADAGGLLAGADKFQEQAFEVILGGVGEAFNLAEEDPALVARYDTGEFSIPADLQKKKTNVPGQSPIALGKQMLLARRLVEAGCGFVTVTSAGWDMHGNAFGIDDGMPLLGSAVDKAASAFLEDLEARGLSDKVLLVVTGEFGRTPRINAKAGRDHWGNLCTLLLAGGGLRMGQVIGASDATASKPVADPVTTQDLMATVMHTLFDVGKLRIAQGVPADVLRAITTGSPIPQLV</sequence>
<dbReference type="SUPFAM" id="SSF53649">
    <property type="entry name" value="Alkaline phosphatase-like"/>
    <property type="match status" value="1"/>
</dbReference>
<dbReference type="InterPro" id="IPR006311">
    <property type="entry name" value="TAT_signal"/>
</dbReference>
<reference evidence="1 2" key="1">
    <citation type="submission" date="2019-02" db="EMBL/GenBank/DDBJ databases">
        <title>Deep-cultivation of Planctomycetes and their phenomic and genomic characterization uncovers novel biology.</title>
        <authorList>
            <person name="Wiegand S."/>
            <person name="Jogler M."/>
            <person name="Boedeker C."/>
            <person name="Pinto D."/>
            <person name="Vollmers J."/>
            <person name="Rivas-Marin E."/>
            <person name="Kohn T."/>
            <person name="Peeters S.H."/>
            <person name="Heuer A."/>
            <person name="Rast P."/>
            <person name="Oberbeckmann S."/>
            <person name="Bunk B."/>
            <person name="Jeske O."/>
            <person name="Meyerdierks A."/>
            <person name="Storesund J.E."/>
            <person name="Kallscheuer N."/>
            <person name="Luecker S."/>
            <person name="Lage O.M."/>
            <person name="Pohl T."/>
            <person name="Merkel B.J."/>
            <person name="Hornburger P."/>
            <person name="Mueller R.-W."/>
            <person name="Bruemmer F."/>
            <person name="Labrenz M."/>
            <person name="Spormann A.M."/>
            <person name="Op den Camp H."/>
            <person name="Overmann J."/>
            <person name="Amann R."/>
            <person name="Jetten M.S.M."/>
            <person name="Mascher T."/>
            <person name="Medema M.H."/>
            <person name="Devos D.P."/>
            <person name="Kaster A.-K."/>
            <person name="Ovreas L."/>
            <person name="Rohde M."/>
            <person name="Galperin M.Y."/>
            <person name="Jogler C."/>
        </authorList>
    </citation>
    <scope>NUCLEOTIDE SEQUENCE [LARGE SCALE GENOMIC DNA]</scope>
    <source>
        <strain evidence="1 2">Pla85_3_4</strain>
    </source>
</reference>
<evidence type="ECO:0000313" key="2">
    <source>
        <dbReference type="Proteomes" id="UP000317648"/>
    </source>
</evidence>
<protein>
    <recommendedName>
        <fullName evidence="3">DUF1501 domain-containing protein</fullName>
    </recommendedName>
</protein>
<dbReference type="OrthoDB" id="127333at2"/>
<gene>
    <name evidence="1" type="ORF">Pla8534_50620</name>
</gene>